<dbReference type="Pfam" id="PF12796">
    <property type="entry name" value="Ank_2"/>
    <property type="match status" value="1"/>
</dbReference>
<evidence type="ECO:0000256" key="1">
    <source>
        <dbReference type="ARBA" id="ARBA00022737"/>
    </source>
</evidence>
<reference evidence="4" key="2">
    <citation type="submission" date="2023-06" db="EMBL/GenBank/DDBJ databases">
        <authorList>
            <consortium name="Lawrence Berkeley National Laboratory"/>
            <person name="Haridas S."/>
            <person name="Hensen N."/>
            <person name="Bonometti L."/>
            <person name="Westerberg I."/>
            <person name="Brannstrom I.O."/>
            <person name="Guillou S."/>
            <person name="Cros-Aarteil S."/>
            <person name="Calhoun S."/>
            <person name="Kuo A."/>
            <person name="Mondo S."/>
            <person name="Pangilinan J."/>
            <person name="Riley R."/>
            <person name="LaButti K."/>
            <person name="Andreopoulos B."/>
            <person name="Lipzen A."/>
            <person name="Chen C."/>
            <person name="Yanf M."/>
            <person name="Daum C."/>
            <person name="Ng V."/>
            <person name="Clum A."/>
            <person name="Steindorff A."/>
            <person name="Ohm R."/>
            <person name="Martin F."/>
            <person name="Silar P."/>
            <person name="Natvig D."/>
            <person name="Lalanne C."/>
            <person name="Gautier V."/>
            <person name="Ament-velasquez S.L."/>
            <person name="Kruys A."/>
            <person name="Hutchinson M.I."/>
            <person name="Powell A.J."/>
            <person name="Barry K."/>
            <person name="Miller A.N."/>
            <person name="Grigoriev I.V."/>
            <person name="Debuchy R."/>
            <person name="Gladieux P."/>
            <person name="Thoren M.H."/>
            <person name="Johannesson H."/>
        </authorList>
    </citation>
    <scope>NUCLEOTIDE SEQUENCE</scope>
    <source>
        <strain evidence="4">CBS 232.78</strain>
    </source>
</reference>
<evidence type="ECO:0000313" key="5">
    <source>
        <dbReference type="Proteomes" id="UP001285441"/>
    </source>
</evidence>
<dbReference type="SUPFAM" id="SSF48403">
    <property type="entry name" value="Ankyrin repeat"/>
    <property type="match status" value="1"/>
</dbReference>
<evidence type="ECO:0000256" key="2">
    <source>
        <dbReference type="ARBA" id="ARBA00023043"/>
    </source>
</evidence>
<dbReference type="InterPro" id="IPR036770">
    <property type="entry name" value="Ankyrin_rpt-contain_sf"/>
</dbReference>
<comment type="caution">
    <text evidence="4">The sequence shown here is derived from an EMBL/GenBank/DDBJ whole genome shotgun (WGS) entry which is preliminary data.</text>
</comment>
<dbReference type="AlphaFoldDB" id="A0AAE0TW69"/>
<proteinExistence type="predicted"/>
<gene>
    <name evidence="4" type="ORF">B0H63DRAFT_546574</name>
</gene>
<dbReference type="PANTHER" id="PTHR24198">
    <property type="entry name" value="ANKYRIN REPEAT AND PROTEIN KINASE DOMAIN-CONTAINING PROTEIN"/>
    <property type="match status" value="1"/>
</dbReference>
<reference evidence="4" key="1">
    <citation type="journal article" date="2023" name="Mol. Phylogenet. Evol.">
        <title>Genome-scale phylogeny and comparative genomics of the fungal order Sordariales.</title>
        <authorList>
            <person name="Hensen N."/>
            <person name="Bonometti L."/>
            <person name="Westerberg I."/>
            <person name="Brannstrom I.O."/>
            <person name="Guillou S."/>
            <person name="Cros-Aarteil S."/>
            <person name="Calhoun S."/>
            <person name="Haridas S."/>
            <person name="Kuo A."/>
            <person name="Mondo S."/>
            <person name="Pangilinan J."/>
            <person name="Riley R."/>
            <person name="LaButti K."/>
            <person name="Andreopoulos B."/>
            <person name="Lipzen A."/>
            <person name="Chen C."/>
            <person name="Yan M."/>
            <person name="Daum C."/>
            <person name="Ng V."/>
            <person name="Clum A."/>
            <person name="Steindorff A."/>
            <person name="Ohm R.A."/>
            <person name="Martin F."/>
            <person name="Silar P."/>
            <person name="Natvig D.O."/>
            <person name="Lalanne C."/>
            <person name="Gautier V."/>
            <person name="Ament-Velasquez S.L."/>
            <person name="Kruys A."/>
            <person name="Hutchinson M.I."/>
            <person name="Powell A.J."/>
            <person name="Barry K."/>
            <person name="Miller A.N."/>
            <person name="Grigoriev I.V."/>
            <person name="Debuchy R."/>
            <person name="Gladieux P."/>
            <person name="Hiltunen Thoren M."/>
            <person name="Johannesson H."/>
        </authorList>
    </citation>
    <scope>NUCLEOTIDE SEQUENCE</scope>
    <source>
        <strain evidence="4">CBS 232.78</strain>
    </source>
</reference>
<keyword evidence="5" id="KW-1185">Reference proteome</keyword>
<keyword evidence="1" id="KW-0677">Repeat</keyword>
<evidence type="ECO:0000313" key="4">
    <source>
        <dbReference type="EMBL" id="KAK3381864.1"/>
    </source>
</evidence>
<dbReference type="Proteomes" id="UP001285441">
    <property type="component" value="Unassembled WGS sequence"/>
</dbReference>
<sequence length="393" mass="43794">MSASEIDPGFPAACVSASLDQHQLLVMAVHGGSEDVLLMLLDTVEWDPVRLGNALTVAIDCGEHRLAKHLLNAGASPNESFKLKLSGLDYLITLPLVAAVKHDQHAPVKLLLDQGADVNQGAGALETALEVVAQKQDMDMLNILLEANADVNAPATLGRVTALQWAATQGNLEMADLRCFIFYSAIDRRFRGATGANIYGQSGLRSKIMCKEINEKERLDWEESHMEREGCREEWKKNYNGTDNDDEEDDEREYDEVLREIKEETSIREDEENCNESEGGIQEHDEAEGGVDAGDMQLSEYLELGSRELLPSVLFTEKPWYHPQQFALDVDHVVDNSLLEGGFQLPAEEHAMISWNEEMNLGGDHRTFGGNLLDHHHEDADGFWEDFMQDSDS</sequence>
<name>A0AAE0TW69_9PEZI</name>
<dbReference type="Gene3D" id="1.25.40.20">
    <property type="entry name" value="Ankyrin repeat-containing domain"/>
    <property type="match status" value="1"/>
</dbReference>
<dbReference type="InterPro" id="IPR002110">
    <property type="entry name" value="Ankyrin_rpt"/>
</dbReference>
<keyword evidence="2" id="KW-0040">ANK repeat</keyword>
<accession>A0AAE0TW69</accession>
<organism evidence="4 5">
    <name type="scientific">Podospora didyma</name>
    <dbReference type="NCBI Taxonomy" id="330526"/>
    <lineage>
        <taxon>Eukaryota</taxon>
        <taxon>Fungi</taxon>
        <taxon>Dikarya</taxon>
        <taxon>Ascomycota</taxon>
        <taxon>Pezizomycotina</taxon>
        <taxon>Sordariomycetes</taxon>
        <taxon>Sordariomycetidae</taxon>
        <taxon>Sordariales</taxon>
        <taxon>Podosporaceae</taxon>
        <taxon>Podospora</taxon>
    </lineage>
</organism>
<dbReference type="PANTHER" id="PTHR24198:SF165">
    <property type="entry name" value="ANKYRIN REPEAT-CONTAINING PROTEIN-RELATED"/>
    <property type="match status" value="1"/>
</dbReference>
<dbReference type="EMBL" id="JAULSW010000005">
    <property type="protein sequence ID" value="KAK3381864.1"/>
    <property type="molecule type" value="Genomic_DNA"/>
</dbReference>
<dbReference type="GO" id="GO:0005737">
    <property type="term" value="C:cytoplasm"/>
    <property type="evidence" value="ECO:0007669"/>
    <property type="project" value="TreeGrafter"/>
</dbReference>
<evidence type="ECO:0000256" key="3">
    <source>
        <dbReference type="SAM" id="MobiDB-lite"/>
    </source>
</evidence>
<protein>
    <submittedName>
        <fullName evidence="4">Ankyrin repeat-containing domain protein</fullName>
    </submittedName>
</protein>
<feature type="region of interest" description="Disordered" evidence="3">
    <location>
        <begin position="264"/>
        <end position="288"/>
    </location>
</feature>
<dbReference type="SMART" id="SM00248">
    <property type="entry name" value="ANK"/>
    <property type="match status" value="5"/>
</dbReference>